<evidence type="ECO:0000259" key="4">
    <source>
        <dbReference type="Pfam" id="PF01591"/>
    </source>
</evidence>
<dbReference type="GO" id="GO:0006003">
    <property type="term" value="P:fructose 2,6-bisphosphate metabolic process"/>
    <property type="evidence" value="ECO:0007669"/>
    <property type="project" value="InterPro"/>
</dbReference>
<dbReference type="EMBL" id="GL988041">
    <property type="protein sequence ID" value="EGS21021.1"/>
    <property type="molecule type" value="Genomic_DNA"/>
</dbReference>
<dbReference type="AlphaFoldDB" id="G0S7S1"/>
<evidence type="ECO:0000256" key="1">
    <source>
        <dbReference type="ARBA" id="ARBA00022741"/>
    </source>
</evidence>
<evidence type="ECO:0000313" key="6">
    <source>
        <dbReference type="Proteomes" id="UP000008066"/>
    </source>
</evidence>
<dbReference type="InterPro" id="IPR029033">
    <property type="entry name" value="His_PPase_superfam"/>
</dbReference>
<keyword evidence="2" id="KW-0067">ATP-binding</keyword>
<dbReference type="InterPro" id="IPR013078">
    <property type="entry name" value="His_Pase_superF_clade-1"/>
</dbReference>
<reference evidence="5 6" key="1">
    <citation type="journal article" date="2011" name="Cell">
        <title>Insight into structure and assembly of the nuclear pore complex by utilizing the genome of a eukaryotic thermophile.</title>
        <authorList>
            <person name="Amlacher S."/>
            <person name="Sarges P."/>
            <person name="Flemming D."/>
            <person name="van Noort V."/>
            <person name="Kunze R."/>
            <person name="Devos D.P."/>
            <person name="Arumugam M."/>
            <person name="Bork P."/>
            <person name="Hurt E."/>
        </authorList>
    </citation>
    <scope>NUCLEOTIDE SEQUENCE [LARGE SCALE GENOMIC DNA]</scope>
    <source>
        <strain evidence="6">DSM 1495 / CBS 144.50 / IMI 039719</strain>
    </source>
</reference>
<dbReference type="GO" id="GO:0005524">
    <property type="term" value="F:ATP binding"/>
    <property type="evidence" value="ECO:0007669"/>
    <property type="project" value="UniProtKB-KW"/>
</dbReference>
<dbReference type="HOGENOM" id="CLU_006383_0_2_1"/>
<dbReference type="FunFam" id="3.40.50.1240:FF:000031">
    <property type="entry name" value="6-phosphofructo-2-kinase/fructose-2, 6-bisphosphatase"/>
    <property type="match status" value="1"/>
</dbReference>
<dbReference type="RefSeq" id="XP_006693317.1">
    <property type="nucleotide sequence ID" value="XM_006693254.1"/>
</dbReference>
<dbReference type="Pfam" id="PF01591">
    <property type="entry name" value="6PF2K"/>
    <property type="match status" value="1"/>
</dbReference>
<dbReference type="eggNOG" id="KOG0234">
    <property type="taxonomic scope" value="Eukaryota"/>
</dbReference>
<dbReference type="OMA" id="VKTHVFH"/>
<dbReference type="STRING" id="759272.G0S7S1"/>
<dbReference type="GeneID" id="18256899"/>
<dbReference type="OrthoDB" id="267323at2759"/>
<dbReference type="InterPro" id="IPR027417">
    <property type="entry name" value="P-loop_NTPase"/>
</dbReference>
<dbReference type="InterPro" id="IPR003094">
    <property type="entry name" value="6Pfruct_kin"/>
</dbReference>
<proteinExistence type="predicted"/>
<dbReference type="PANTHER" id="PTHR10606">
    <property type="entry name" value="6-PHOSPHOFRUCTO-2-KINASE/FRUCTOSE-2,6-BISPHOSPHATASE"/>
    <property type="match status" value="1"/>
</dbReference>
<accession>G0S7S1</accession>
<dbReference type="SUPFAM" id="SSF52540">
    <property type="entry name" value="P-loop containing nucleoside triphosphate hydrolases"/>
    <property type="match status" value="1"/>
</dbReference>
<feature type="region of interest" description="Disordered" evidence="3">
    <location>
        <begin position="500"/>
        <end position="534"/>
    </location>
</feature>
<organism evidence="6">
    <name type="scientific">Chaetomium thermophilum (strain DSM 1495 / CBS 144.50 / IMI 039719)</name>
    <name type="common">Thermochaetoides thermophila</name>
    <dbReference type="NCBI Taxonomy" id="759272"/>
    <lineage>
        <taxon>Eukaryota</taxon>
        <taxon>Fungi</taxon>
        <taxon>Dikarya</taxon>
        <taxon>Ascomycota</taxon>
        <taxon>Pezizomycotina</taxon>
        <taxon>Sordariomycetes</taxon>
        <taxon>Sordariomycetidae</taxon>
        <taxon>Sordariales</taxon>
        <taxon>Chaetomiaceae</taxon>
        <taxon>Thermochaetoides</taxon>
    </lineage>
</organism>
<dbReference type="PANTHER" id="PTHR10606:SF39">
    <property type="entry name" value="6-PHOSPHOFRUCTO-2-KINASE_FRUCTOSE-2,6-BISPHOSPHATASE YLR345W-RELATED"/>
    <property type="match status" value="1"/>
</dbReference>
<keyword evidence="6" id="KW-1185">Reference proteome</keyword>
<dbReference type="GO" id="GO:0004331">
    <property type="term" value="F:fructose-2,6-bisphosphate 2-phosphatase activity"/>
    <property type="evidence" value="ECO:0007669"/>
    <property type="project" value="TreeGrafter"/>
</dbReference>
<dbReference type="InterPro" id="IPR013079">
    <property type="entry name" value="6Phosfructo_kin"/>
</dbReference>
<feature type="domain" description="6-phosphofructo-2-kinase" evidence="4">
    <location>
        <begin position="45"/>
        <end position="252"/>
    </location>
</feature>
<dbReference type="GO" id="GO:0005829">
    <property type="term" value="C:cytosol"/>
    <property type="evidence" value="ECO:0007669"/>
    <property type="project" value="TreeGrafter"/>
</dbReference>
<dbReference type="GO" id="GO:0003873">
    <property type="term" value="F:6-phosphofructo-2-kinase activity"/>
    <property type="evidence" value="ECO:0007669"/>
    <property type="project" value="InterPro"/>
</dbReference>
<dbReference type="SMART" id="SM00855">
    <property type="entry name" value="PGAM"/>
    <property type="match status" value="1"/>
</dbReference>
<dbReference type="GO" id="GO:0006000">
    <property type="term" value="P:fructose metabolic process"/>
    <property type="evidence" value="ECO:0007669"/>
    <property type="project" value="InterPro"/>
</dbReference>
<sequence length="534" mass="60654">MDTLLTAEIAANSPRYRRRSSTFIDGIHDVSDDQGQMAPAQLYSTMSGRLFHSGRIAIIMVGLPARGKTLGVKTRVFHLGDYRRATVPGGKVPEDYFYPNASPASQMLRQKILKKCREDIYAWLNHENGQVAIYDAVNPTAAGRRALAKEFANHDVQTLFIESYVDDPEILKENARNVKISSPDFHGMDPDEAAKQYLKRIETKIPVFETMNEEELNYVKMINAGQSFFYNNVSFNYLSHRIVFYLTNLHIKSRRTFFARAGTTTDEDSYKADAPLSEEGRHYARKMAETLLRHREQERLASIANGGPDVPLRPLTVWTSTRLRTVQTAEPLKEMGFKVRQRSQMSQINPGVCEKLSERAIRALYPEEVEKHERDPYHHRYPRAESYHDLAVRLEPIILELEREQNDLLIIAHESVLRVLYAYLMHCSTMDIPKLKFPRDEIIEIIPAAYQNEAKRIHIPGLDPKTIPSSPEDIRIPVPSPSGQATPVPAMPNLPESAAANVEEEQAAPVQHPPEKIVNTAVKDMVSDKVTDED</sequence>
<feature type="compositionally biased region" description="Basic and acidic residues" evidence="3">
    <location>
        <begin position="525"/>
        <end position="534"/>
    </location>
</feature>
<evidence type="ECO:0000313" key="5">
    <source>
        <dbReference type="EMBL" id="EGS21021.1"/>
    </source>
</evidence>
<dbReference type="SUPFAM" id="SSF53254">
    <property type="entry name" value="Phosphoglycerate mutase-like"/>
    <property type="match status" value="1"/>
</dbReference>
<keyword evidence="5" id="KW-0418">Kinase</keyword>
<dbReference type="PRINTS" id="PR00991">
    <property type="entry name" value="6PFRUCTKNASE"/>
</dbReference>
<evidence type="ECO:0000256" key="3">
    <source>
        <dbReference type="SAM" id="MobiDB-lite"/>
    </source>
</evidence>
<dbReference type="Proteomes" id="UP000008066">
    <property type="component" value="Unassembled WGS sequence"/>
</dbReference>
<dbReference type="PIRSF" id="PIRSF000709">
    <property type="entry name" value="6PFK_2-Ptase"/>
    <property type="match status" value="1"/>
</dbReference>
<dbReference type="Gene3D" id="3.40.50.1240">
    <property type="entry name" value="Phosphoglycerate mutase-like"/>
    <property type="match status" value="1"/>
</dbReference>
<dbReference type="CDD" id="cd07067">
    <property type="entry name" value="HP_PGM_like"/>
    <property type="match status" value="1"/>
</dbReference>
<dbReference type="Gene3D" id="3.40.50.300">
    <property type="entry name" value="P-loop containing nucleotide triphosphate hydrolases"/>
    <property type="match status" value="1"/>
</dbReference>
<dbReference type="Pfam" id="PF00300">
    <property type="entry name" value="His_Phos_1"/>
    <property type="match status" value="1"/>
</dbReference>
<gene>
    <name evidence="5" type="ORF">CTHT_0028610</name>
</gene>
<keyword evidence="1" id="KW-0547">Nucleotide-binding</keyword>
<evidence type="ECO:0000256" key="2">
    <source>
        <dbReference type="ARBA" id="ARBA00022840"/>
    </source>
</evidence>
<keyword evidence="5" id="KW-0808">Transferase</keyword>
<protein>
    <submittedName>
        <fullName evidence="5">6-phosphofructo-2-kinase/fructose-2, 6-bisphosphatase-like protein</fullName>
    </submittedName>
</protein>
<name>G0S7S1_CHATD</name>
<dbReference type="KEGG" id="cthr:CTHT_0028610"/>